<dbReference type="AlphaFoldDB" id="A0A034VU34"/>
<evidence type="ECO:0008006" key="4">
    <source>
        <dbReference type="Google" id="ProtNLM"/>
    </source>
</evidence>
<proteinExistence type="predicted"/>
<name>A0A034VU34_BACDO</name>
<dbReference type="RefSeq" id="XP_011211328.2">
    <property type="nucleotide sequence ID" value="XM_011213026.4"/>
</dbReference>
<dbReference type="PANTHER" id="PTHR37159">
    <property type="entry name" value="GH11867P"/>
    <property type="match status" value="1"/>
</dbReference>
<feature type="region of interest" description="Disordered" evidence="1">
    <location>
        <begin position="1"/>
        <end position="26"/>
    </location>
</feature>
<evidence type="ECO:0000256" key="1">
    <source>
        <dbReference type="SAM" id="MobiDB-lite"/>
    </source>
</evidence>
<evidence type="ECO:0000256" key="2">
    <source>
        <dbReference type="SAM" id="Phobius"/>
    </source>
</evidence>
<organism evidence="3">
    <name type="scientific">Bactrocera dorsalis</name>
    <name type="common">Oriental fruit fly</name>
    <name type="synonym">Dacus dorsalis</name>
    <dbReference type="NCBI Taxonomy" id="27457"/>
    <lineage>
        <taxon>Eukaryota</taxon>
        <taxon>Metazoa</taxon>
        <taxon>Ecdysozoa</taxon>
        <taxon>Arthropoda</taxon>
        <taxon>Hexapoda</taxon>
        <taxon>Insecta</taxon>
        <taxon>Pterygota</taxon>
        <taxon>Neoptera</taxon>
        <taxon>Endopterygota</taxon>
        <taxon>Diptera</taxon>
        <taxon>Brachycera</taxon>
        <taxon>Muscomorpha</taxon>
        <taxon>Tephritoidea</taxon>
        <taxon>Tephritidae</taxon>
        <taxon>Bactrocera</taxon>
        <taxon>Bactrocera</taxon>
    </lineage>
</organism>
<feature type="compositionally biased region" description="Low complexity" evidence="1">
    <location>
        <begin position="1"/>
        <end position="15"/>
    </location>
</feature>
<sequence length="379" mass="43726">MIGASVDKCSDSVSSAKKDKSGGSENPAAQAYLDHLLQNGALEGDSGAPMEMPPWYDEALFRKGQSFMTKYRFLITAGMFYGLVAVLAIPSILRVLMCTRQSSTCLTAFRRYMRTILHTNAWYEHPASANSKFWTSLRAVRKAHSKSSRACSKLGAGQITQKDLALTQFGFIGYATLGAARVQLYDEEYLESTTHMWRVLGYLLGIKDEYNICGRNWAETKLRLDIVMRRVYRPALENTSEDFEKMTKALVEGLWPFNSTLSTGSVLYFTKRLTYIKGYEYFSFDHLPGETIDPKQKLYYYDLGWYDRLLVTYGLLIVTYLHKYSIVRCYLNFRVWLNELVFHYLPFLAIWQYGINNSYVRIFTKDGRDKEFEFHLKAD</sequence>
<keyword evidence="2" id="KW-0472">Membrane</keyword>
<dbReference type="GeneID" id="105231623"/>
<protein>
    <recommendedName>
        <fullName evidence="4">ER-bound oxygenase mpaB/mpaB'/Rubber oxygenase catalytic domain-containing protein</fullName>
    </recommendedName>
</protein>
<feature type="transmembrane region" description="Helical" evidence="2">
    <location>
        <begin position="71"/>
        <end position="93"/>
    </location>
</feature>
<keyword evidence="2" id="KW-0812">Transmembrane</keyword>
<dbReference type="PANTHER" id="PTHR37159:SF1">
    <property type="entry name" value="GH11867P"/>
    <property type="match status" value="1"/>
</dbReference>
<reference evidence="3" key="1">
    <citation type="journal article" date="2014" name="BMC Genomics">
        <title>Characterizing the developmental transcriptome of the oriental fruit fly, Bactrocera dorsalis (Diptera: Tephritidae) through comparative genomic analysis with Drosophila melanogaster utilizing modENCODE datasets.</title>
        <authorList>
            <person name="Geib S.M."/>
            <person name="Calla B."/>
            <person name="Hall B."/>
            <person name="Hou S."/>
            <person name="Manoukis N.C."/>
        </authorList>
    </citation>
    <scope>NUCLEOTIDE SEQUENCE</scope>
    <source>
        <strain evidence="3">Punador</strain>
    </source>
</reference>
<accession>A0A034VU34</accession>
<evidence type="ECO:0000313" key="3">
    <source>
        <dbReference type="EMBL" id="JAC45964.1"/>
    </source>
</evidence>
<keyword evidence="2" id="KW-1133">Transmembrane helix</keyword>
<dbReference type="OrthoDB" id="6361347at2759"/>
<dbReference type="EMBL" id="GAKP01012986">
    <property type="protein sequence ID" value="JAC45966.1"/>
    <property type="molecule type" value="Transcribed_RNA"/>
</dbReference>
<dbReference type="EMBL" id="GAKP01012988">
    <property type="protein sequence ID" value="JAC45964.1"/>
    <property type="molecule type" value="Transcribed_RNA"/>
</dbReference>